<evidence type="ECO:0000256" key="2">
    <source>
        <dbReference type="ARBA" id="ARBA00022801"/>
    </source>
</evidence>
<dbReference type="InterPro" id="IPR004888">
    <property type="entry name" value="Glycoside_hydrolase_63"/>
</dbReference>
<dbReference type="InterPro" id="IPR008928">
    <property type="entry name" value="6-hairpin_glycosidase_sf"/>
</dbReference>
<comment type="caution">
    <text evidence="5">The sequence shown here is derived from an EMBL/GenBank/DDBJ whole genome shotgun (WGS) entry which is preliminary data.</text>
</comment>
<accession>A0ABN0NW43</accession>
<dbReference type="Proteomes" id="UP000016649">
    <property type="component" value="Unassembled WGS sequence"/>
</dbReference>
<dbReference type="InterPro" id="IPR054491">
    <property type="entry name" value="MGH1-like_GH"/>
</dbReference>
<dbReference type="PANTHER" id="PTHR10412">
    <property type="entry name" value="MANNOSYL-OLIGOSACCHARIDE GLUCOSIDASE"/>
    <property type="match status" value="1"/>
</dbReference>
<reference evidence="5 6" key="1">
    <citation type="submission" date="2013-08" db="EMBL/GenBank/DDBJ databases">
        <authorList>
            <person name="Weinstock G."/>
            <person name="Sodergren E."/>
            <person name="Wylie T."/>
            <person name="Fulton L."/>
            <person name="Fulton R."/>
            <person name="Fronick C."/>
            <person name="O'Laughlin M."/>
            <person name="Godfrey J."/>
            <person name="Miner T."/>
            <person name="Herter B."/>
            <person name="Appelbaum E."/>
            <person name="Cordes M."/>
            <person name="Lek S."/>
            <person name="Wollam A."/>
            <person name="Pepin K.H."/>
            <person name="Palsikar V.B."/>
            <person name="Mitreva M."/>
            <person name="Wilson R.K."/>
        </authorList>
    </citation>
    <scope>NUCLEOTIDE SEQUENCE [LARGE SCALE GENOMIC DNA]</scope>
    <source>
        <strain evidence="5 6">ATCC 700332</strain>
    </source>
</reference>
<evidence type="ECO:0000313" key="6">
    <source>
        <dbReference type="Proteomes" id="UP000016649"/>
    </source>
</evidence>
<comment type="similarity">
    <text evidence="1">Belongs to the glycosyl hydrolase 63 family.</text>
</comment>
<feature type="domain" description="Mannosylglycerate hydrolase MGH1-like glycoside hydrolase" evidence="4">
    <location>
        <begin position="92"/>
        <end position="345"/>
    </location>
</feature>
<keyword evidence="3" id="KW-0326">Glycosidase</keyword>
<gene>
    <name evidence="5" type="ORF">HMPREF9193_01997</name>
</gene>
<sequence>MPEIALAQGVSVNKRDFPKIHFYDQDFVDIYDKTWSWIQDFWKTPPVTKKQKEQSDIGYFVYPEEGQPLIIDQLESIFASFFLVYSNRNFPAQQNLDYLYARQEKSGAIRWKYNLQGNSPVTGKENPEGIGLPLFAWAEFNLYHKSANKRRIKEVMPVLQKYITWIDNTFKKDNGLYAVPAEASTMFNSPRKKTAYPIDFNSAMAISALYMAALGDILNDKDLNFQYKRLYFSLKTRINSLMWDKDSGFYHDLDEKGNRLPHKTIASFWPLLAEIPNEDKAEALIFHLTDPKTFGTEHPFPTLAASEKSFSQHGEAYRGSVFPAFNFMVIKGLEKYQRYDLAREAAIRHLYYILDGMFPHGDEKGDLWEAYLPGKEGIAKMNGNPGFPRKRHLAFTALSAIALMIENVIGLSISLPRKTVDWIIPNLEIMGIENLSLKRNMITILSNKSARGWEIQMESEKLYYFTINILGQKKKTLPIPSGKCSMLIDKL</sequence>
<dbReference type="SUPFAM" id="SSF48208">
    <property type="entry name" value="Six-hairpin glycosidases"/>
    <property type="match status" value="1"/>
</dbReference>
<proteinExistence type="inferred from homology"/>
<dbReference type="Pfam" id="PF22422">
    <property type="entry name" value="MGH1-like_GH"/>
    <property type="match status" value="1"/>
</dbReference>
<evidence type="ECO:0000256" key="1">
    <source>
        <dbReference type="ARBA" id="ARBA00010833"/>
    </source>
</evidence>
<organism evidence="5 6">
    <name type="scientific">Treponema lecithinolyticum ATCC 700332</name>
    <dbReference type="NCBI Taxonomy" id="1321815"/>
    <lineage>
        <taxon>Bacteria</taxon>
        <taxon>Pseudomonadati</taxon>
        <taxon>Spirochaetota</taxon>
        <taxon>Spirochaetia</taxon>
        <taxon>Spirochaetales</taxon>
        <taxon>Treponemataceae</taxon>
        <taxon>Treponema</taxon>
    </lineage>
</organism>
<dbReference type="InterPro" id="IPR012341">
    <property type="entry name" value="6hp_glycosidase-like_sf"/>
</dbReference>
<dbReference type="Gene3D" id="1.50.10.10">
    <property type="match status" value="1"/>
</dbReference>
<evidence type="ECO:0000259" key="4">
    <source>
        <dbReference type="Pfam" id="PF22422"/>
    </source>
</evidence>
<keyword evidence="6" id="KW-1185">Reference proteome</keyword>
<keyword evidence="2" id="KW-0378">Hydrolase</keyword>
<dbReference type="PANTHER" id="PTHR10412:SF11">
    <property type="entry name" value="MANNOSYL-OLIGOSACCHARIDE GLUCOSIDASE"/>
    <property type="match status" value="1"/>
</dbReference>
<name>A0ABN0NW43_TRELE</name>
<protein>
    <recommendedName>
        <fullName evidence="4">Mannosylglycerate hydrolase MGH1-like glycoside hydrolase domain-containing protein</fullName>
    </recommendedName>
</protein>
<dbReference type="EMBL" id="AWVH01000044">
    <property type="protein sequence ID" value="ERJ91544.1"/>
    <property type="molecule type" value="Genomic_DNA"/>
</dbReference>
<evidence type="ECO:0000256" key="3">
    <source>
        <dbReference type="ARBA" id="ARBA00023295"/>
    </source>
</evidence>
<evidence type="ECO:0000313" key="5">
    <source>
        <dbReference type="EMBL" id="ERJ91544.1"/>
    </source>
</evidence>